<feature type="region of interest" description="Disordered" evidence="1">
    <location>
        <begin position="221"/>
        <end position="252"/>
    </location>
</feature>
<dbReference type="RefSeq" id="WP_187084045.1">
    <property type="nucleotide sequence ID" value="NZ_JACORU010000011.1"/>
</dbReference>
<evidence type="ECO:0000259" key="2">
    <source>
        <dbReference type="Pfam" id="PF25164"/>
    </source>
</evidence>
<feature type="domain" description="Competence protein CoiA-like N-terminal" evidence="2">
    <location>
        <begin position="30"/>
        <end position="57"/>
    </location>
</feature>
<dbReference type="Proteomes" id="UP000596827">
    <property type="component" value="Unassembled WGS sequence"/>
</dbReference>
<comment type="caution">
    <text evidence="3">The sequence shown here is derived from an EMBL/GenBank/DDBJ whole genome shotgun (WGS) entry which is preliminary data.</text>
</comment>
<dbReference type="AlphaFoldDB" id="A0A923MDR6"/>
<sequence length="351" mass="39289">MTAARIFAAVDASGAIRFVGDVPGGSACGCFCAVCGSPLVARKGDINVWHFAHEAQQERVECLVGAMNLLRRVAADYLRSLPRLVLPKYRRDVSRVLQTRRASETVEWDAQPVAVDWLEAGAQDAPIARLKLDTDAFADLSVEISDSPPVLRYPPADNHIGSIVFWSTVPVDSDLRKEIYARQHVHRWGRMVWLHQPDSYGLIADAQARLDAAGLAEERQLAEQARRDRERLERWHAENSKRPPPPAPARTEQLHLPPWARHKKANRPFFGFRFSGYGAWVLFEMEDGRAAIRQLDGKDRWFDLVKAPGAVFDSGLDVLVVPSFTIGQSILRGPLEATRISSDFADILQLR</sequence>
<dbReference type="EMBL" id="JACORU010000011">
    <property type="protein sequence ID" value="MBC5767559.1"/>
    <property type="molecule type" value="Genomic_DNA"/>
</dbReference>
<name>A0A923MDR6_9BURK</name>
<accession>A0A923MDR6</accession>
<evidence type="ECO:0000256" key="1">
    <source>
        <dbReference type="SAM" id="MobiDB-lite"/>
    </source>
</evidence>
<evidence type="ECO:0000313" key="3">
    <source>
        <dbReference type="EMBL" id="MBC5767559.1"/>
    </source>
</evidence>
<feature type="compositionally biased region" description="Basic and acidic residues" evidence="1">
    <location>
        <begin position="221"/>
        <end position="241"/>
    </location>
</feature>
<organism evidence="3 4">
    <name type="scientific">Ramlibacter albus</name>
    <dbReference type="NCBI Taxonomy" id="2079448"/>
    <lineage>
        <taxon>Bacteria</taxon>
        <taxon>Pseudomonadati</taxon>
        <taxon>Pseudomonadota</taxon>
        <taxon>Betaproteobacteria</taxon>
        <taxon>Burkholderiales</taxon>
        <taxon>Comamonadaceae</taxon>
        <taxon>Ramlibacter</taxon>
    </lineage>
</organism>
<dbReference type="InterPro" id="IPR057253">
    <property type="entry name" value="CoiA-like_N"/>
</dbReference>
<proteinExistence type="predicted"/>
<evidence type="ECO:0000313" key="4">
    <source>
        <dbReference type="Proteomes" id="UP000596827"/>
    </source>
</evidence>
<dbReference type="Pfam" id="PF25164">
    <property type="entry name" value="CoiA_N"/>
    <property type="match status" value="1"/>
</dbReference>
<protein>
    <recommendedName>
        <fullName evidence="2">Competence protein CoiA-like N-terminal domain-containing protein</fullName>
    </recommendedName>
</protein>
<gene>
    <name evidence="3" type="ORF">H8R02_24050</name>
</gene>
<keyword evidence="4" id="KW-1185">Reference proteome</keyword>
<reference evidence="3" key="1">
    <citation type="submission" date="2020-08" db="EMBL/GenBank/DDBJ databases">
        <title>Ramlibacter sp. GTP1 16S ribosomal RNA gene genome sequencing and assembly.</title>
        <authorList>
            <person name="Kang M."/>
        </authorList>
    </citation>
    <scope>NUCLEOTIDE SEQUENCE</scope>
    <source>
        <strain evidence="3">GTP1</strain>
    </source>
</reference>